<dbReference type="InParanoid" id="Q0EWP5"/>
<feature type="region of interest" description="Disordered" evidence="1">
    <location>
        <begin position="231"/>
        <end position="250"/>
    </location>
</feature>
<dbReference type="EMBL" id="AATS01000018">
    <property type="protein sequence ID" value="EAU53744.1"/>
    <property type="molecule type" value="Genomic_DNA"/>
</dbReference>
<sequence length="338" mass="38951">MKQTRQQKHLLEISQKYPNAWKHMDMFRNSQGKDGIPTWPNWCFAPMAASAAIVTKGSMLSSLFAVQDYSILSALSAWRSTQGIYRFDPDTYQSIKNSKIDEIPVDIFYQLPEWCVYIETPDSQWMGKKMYGFYAHLEWDVNSNGARHELRLLIDTDDELLSVPLHLIKGTINNSLNSVKSEAIKQGDAHGLGMINKFIPTNFYDFMAMNVEPLLSLIMYICSSDADIINPRNPTMKPQNPSPKKTRRKGKKTFAAKKTTIWETGFNLGKVIRNYNKQSSKIKGTKRPHVRRAHWHHYWQIENSKTGRKKLIAKWLPPTLVAFKQSEELKPTIRKVAT</sequence>
<reference evidence="2 3" key="1">
    <citation type="submission" date="2006-09" db="EMBL/GenBank/DDBJ databases">
        <authorList>
            <person name="Emerson D."/>
            <person name="Ferriera S."/>
            <person name="Johnson J."/>
            <person name="Kravitz S."/>
            <person name="Halpern A."/>
            <person name="Remington K."/>
            <person name="Beeson K."/>
            <person name="Tran B."/>
            <person name="Rogers Y.-H."/>
            <person name="Friedman R."/>
            <person name="Venter J.C."/>
        </authorList>
    </citation>
    <scope>NUCLEOTIDE SEQUENCE [LARGE SCALE GENOMIC DNA]</scope>
    <source>
        <strain evidence="2 3">PV-1</strain>
    </source>
</reference>
<evidence type="ECO:0000256" key="1">
    <source>
        <dbReference type="SAM" id="MobiDB-lite"/>
    </source>
</evidence>
<dbReference type="HOGENOM" id="CLU_058213_0_0_0"/>
<evidence type="ECO:0000313" key="2">
    <source>
        <dbReference type="EMBL" id="EAU53744.1"/>
    </source>
</evidence>
<dbReference type="InterPro" id="IPR058915">
    <property type="entry name" value="AcrVA2-like"/>
</dbReference>
<proteinExistence type="predicted"/>
<accession>Q0EWP5</accession>
<organism evidence="2 3">
    <name type="scientific">Mariprofundus ferrooxydans PV-1</name>
    <dbReference type="NCBI Taxonomy" id="314345"/>
    <lineage>
        <taxon>Bacteria</taxon>
        <taxon>Pseudomonadati</taxon>
        <taxon>Pseudomonadota</taxon>
        <taxon>Candidatius Mariprofundia</taxon>
        <taxon>Mariprofundales</taxon>
        <taxon>Mariprofundaceae</taxon>
        <taxon>Mariprofundus</taxon>
    </lineage>
</organism>
<dbReference type="Proteomes" id="UP000005297">
    <property type="component" value="Unassembled WGS sequence"/>
</dbReference>
<feature type="compositionally biased region" description="Polar residues" evidence="1">
    <location>
        <begin position="232"/>
        <end position="243"/>
    </location>
</feature>
<gene>
    <name evidence="2" type="ORF">SPV1_06379</name>
</gene>
<dbReference type="Pfam" id="PF26125">
    <property type="entry name" value="AcrVA2-like"/>
    <property type="match status" value="1"/>
</dbReference>
<protein>
    <submittedName>
        <fullName evidence="2">Uncharacterized protein</fullName>
    </submittedName>
</protein>
<dbReference type="CDD" id="cd22987">
    <property type="entry name" value="AcrVA2-like"/>
    <property type="match status" value="1"/>
</dbReference>
<comment type="caution">
    <text evidence="2">The sequence shown here is derived from an EMBL/GenBank/DDBJ whole genome shotgun (WGS) entry which is preliminary data.</text>
</comment>
<dbReference type="AlphaFoldDB" id="Q0EWP5"/>
<dbReference type="RefSeq" id="WP_009851569.1">
    <property type="nucleotide sequence ID" value="NZ_DS022295.1"/>
</dbReference>
<name>Q0EWP5_9PROT</name>
<keyword evidence="3" id="KW-1185">Reference proteome</keyword>
<evidence type="ECO:0000313" key="3">
    <source>
        <dbReference type="Proteomes" id="UP000005297"/>
    </source>
</evidence>
<dbReference type="eggNOG" id="ENOG5031P6D">
    <property type="taxonomic scope" value="Bacteria"/>
</dbReference>
<dbReference type="OrthoDB" id="5514004at2"/>